<dbReference type="Proteomes" id="UP000218615">
    <property type="component" value="Unassembled WGS sequence"/>
</dbReference>
<evidence type="ECO:0000256" key="1">
    <source>
        <dbReference type="SAM" id="MobiDB-lite"/>
    </source>
</evidence>
<gene>
    <name evidence="2" type="ORF">MNV_110022</name>
</gene>
<dbReference type="EMBL" id="FZMP01000013">
    <property type="protein sequence ID" value="SNQ59206.1"/>
    <property type="molecule type" value="Genomic_DNA"/>
</dbReference>
<feature type="compositionally biased region" description="Polar residues" evidence="1">
    <location>
        <begin position="18"/>
        <end position="29"/>
    </location>
</feature>
<protein>
    <submittedName>
        <fullName evidence="2">Uncharacterized protein</fullName>
    </submittedName>
</protein>
<evidence type="ECO:0000313" key="2">
    <source>
        <dbReference type="EMBL" id="SNQ59206.1"/>
    </source>
</evidence>
<dbReference type="AlphaFoldDB" id="A0A284VIV8"/>
<feature type="compositionally biased region" description="Basic and acidic residues" evidence="1">
    <location>
        <begin position="1"/>
        <end position="14"/>
    </location>
</feature>
<feature type="region of interest" description="Disordered" evidence="1">
    <location>
        <begin position="1"/>
        <end position="33"/>
    </location>
</feature>
<reference evidence="3" key="1">
    <citation type="submission" date="2017-06" db="EMBL/GenBank/DDBJ databases">
        <authorList>
            <person name="Cremers G."/>
        </authorList>
    </citation>
    <scope>NUCLEOTIDE SEQUENCE [LARGE SCALE GENOMIC DNA]</scope>
</reference>
<sequence length="65" mass="7518">MMKNQNNKEYRNENNYEATVSNGNNNRETGSCPVEIKGSLPKVLIPFLPLQQFTMEGRSIWKTEQ</sequence>
<organism evidence="2 3">
    <name type="scientific">Candidatus Methanoperedens nitratireducens</name>
    <dbReference type="NCBI Taxonomy" id="1392998"/>
    <lineage>
        <taxon>Archaea</taxon>
        <taxon>Methanobacteriati</taxon>
        <taxon>Methanobacteriota</taxon>
        <taxon>Stenosarchaea group</taxon>
        <taxon>Methanomicrobia</taxon>
        <taxon>Methanosarcinales</taxon>
        <taxon>ANME-2 cluster</taxon>
        <taxon>Candidatus Methanoperedentaceae</taxon>
        <taxon>Candidatus Methanoperedens</taxon>
    </lineage>
</organism>
<evidence type="ECO:0000313" key="3">
    <source>
        <dbReference type="Proteomes" id="UP000218615"/>
    </source>
</evidence>
<proteinExistence type="predicted"/>
<accession>A0A284VIV8</accession>
<keyword evidence="3" id="KW-1185">Reference proteome</keyword>
<name>A0A284VIV8_9EURY</name>